<feature type="region of interest" description="Disordered" evidence="1">
    <location>
        <begin position="82"/>
        <end position="108"/>
    </location>
</feature>
<dbReference type="Proteomes" id="UP000199691">
    <property type="component" value="Unassembled WGS sequence"/>
</dbReference>
<feature type="region of interest" description="Disordered" evidence="1">
    <location>
        <begin position="20"/>
        <end position="45"/>
    </location>
</feature>
<feature type="compositionally biased region" description="Basic residues" evidence="1">
    <location>
        <begin position="90"/>
        <end position="107"/>
    </location>
</feature>
<evidence type="ECO:0000256" key="1">
    <source>
        <dbReference type="SAM" id="MobiDB-lite"/>
    </source>
</evidence>
<dbReference type="AlphaFoldDB" id="A0A1H0U8B5"/>
<reference evidence="3" key="1">
    <citation type="submission" date="2016-10" db="EMBL/GenBank/DDBJ databases">
        <authorList>
            <person name="Varghese N."/>
            <person name="Submissions S."/>
        </authorList>
    </citation>
    <scope>NUCLEOTIDE SEQUENCE [LARGE SCALE GENOMIC DNA]</scope>
    <source>
        <strain evidence="3">CGMCC 4.6609</strain>
    </source>
</reference>
<dbReference type="STRING" id="641025.SAMN05421507_111187"/>
<accession>A0A1H0U8B5</accession>
<evidence type="ECO:0000313" key="3">
    <source>
        <dbReference type="Proteomes" id="UP000199691"/>
    </source>
</evidence>
<name>A0A1H0U8B5_9PSEU</name>
<feature type="region of interest" description="Disordered" evidence="1">
    <location>
        <begin position="229"/>
        <end position="315"/>
    </location>
</feature>
<proteinExistence type="predicted"/>
<keyword evidence="3" id="KW-1185">Reference proteome</keyword>
<gene>
    <name evidence="2" type="ORF">SAMN05421507_111187</name>
</gene>
<protein>
    <submittedName>
        <fullName evidence="2">Uncharacterized protein</fullName>
    </submittedName>
</protein>
<feature type="compositionally biased region" description="Low complexity" evidence="1">
    <location>
        <begin position="239"/>
        <end position="255"/>
    </location>
</feature>
<sequence>MTRGPKCPRTKWFAEVFPPLRAGRRSDGPPADFVPPRARKRSGASADVVAVWRRARDARAGDVRTAHRTPRSQIVPCGRSCRVAGEPRAGRRGPRRRAGRRRARRAGTRCWAGVHREVAASAVATSCAPRRGGRDPAGAGAPAARQHRTGSRGGRAQRGSGRARYSRGWAIARARSSPTTCRLAVDDDLESVMRPRGLPSRPHFDVHVVGGRPREAVFPRLRLRTGVVTGAGRSGCRTRSGSPSASASGANSSAGRPRRRDRKLDSRAWVRRGCCGVTGDRGGGRRRTPARDPAPRVCPAAAEQGLLRQVRSGPR</sequence>
<organism evidence="2 3">
    <name type="scientific">Lentzea jiangxiensis</name>
    <dbReference type="NCBI Taxonomy" id="641025"/>
    <lineage>
        <taxon>Bacteria</taxon>
        <taxon>Bacillati</taxon>
        <taxon>Actinomycetota</taxon>
        <taxon>Actinomycetes</taxon>
        <taxon>Pseudonocardiales</taxon>
        <taxon>Pseudonocardiaceae</taxon>
        <taxon>Lentzea</taxon>
    </lineage>
</organism>
<evidence type="ECO:0000313" key="2">
    <source>
        <dbReference type="EMBL" id="SDP62542.1"/>
    </source>
</evidence>
<dbReference type="EMBL" id="FNIX01000011">
    <property type="protein sequence ID" value="SDP62542.1"/>
    <property type="molecule type" value="Genomic_DNA"/>
</dbReference>
<feature type="region of interest" description="Disordered" evidence="1">
    <location>
        <begin position="128"/>
        <end position="164"/>
    </location>
</feature>